<evidence type="ECO:0000313" key="2">
    <source>
        <dbReference type="EMBL" id="AEW45704.1"/>
    </source>
</evidence>
<keyword evidence="1" id="KW-1133">Transmembrane helix</keyword>
<dbReference type="OrthoDB" id="9862483at2"/>
<keyword evidence="1" id="KW-0812">Transmembrane</keyword>
<sequence length="158" mass="17670">MSYTFLKLVGVGGSATVVGGGIVIGTIKLTQSSNKSTASKKELRNQEYKTPSAVSCVIYEAKKPEEEGGAKKFKELLKKFESKEKFFEELKSRPDSSGDTFKNEIINACENKSGKKNVKGNVYVWYEETKKWTYDVQMHGDTDWATEAGITKSFENKQ</sequence>
<reference evidence="2 3" key="1">
    <citation type="journal article" date="2012" name="J. Bacteriol.">
        <title>Complete genome sequence of Mycoplasma haemocanis strain Illinois.</title>
        <authorList>
            <person name="do Nascimento N.C."/>
            <person name="Guimaraes A.M."/>
            <person name="Santos A.P."/>
            <person name="Sanmiguel P.J."/>
            <person name="Messick J.B."/>
        </authorList>
    </citation>
    <scope>NUCLEOTIDE SEQUENCE [LARGE SCALE GENOMIC DNA]</scope>
    <source>
        <strain evidence="2 3">Illinois</strain>
    </source>
</reference>
<dbReference type="Proteomes" id="UP000009135">
    <property type="component" value="Chromosome"/>
</dbReference>
<dbReference type="EMBL" id="CP003199">
    <property type="protein sequence ID" value="AEW45704.1"/>
    <property type="molecule type" value="Genomic_DNA"/>
</dbReference>
<proteinExistence type="predicted"/>
<name>H6N7T2_MYCHN</name>
<dbReference type="HOGENOM" id="CLU_111546_2_0_14"/>
<dbReference type="AlphaFoldDB" id="H6N7T2"/>
<dbReference type="KEGG" id="mhe:MHC_04240"/>
<gene>
    <name evidence="2" type="ordered locus">MHC_04240</name>
</gene>
<keyword evidence="1" id="KW-0472">Membrane</keyword>
<protein>
    <submittedName>
        <fullName evidence="2">Uncharacterized protein</fullName>
    </submittedName>
</protein>
<feature type="transmembrane region" description="Helical" evidence="1">
    <location>
        <begin position="6"/>
        <end position="27"/>
    </location>
</feature>
<organism evidence="2 3">
    <name type="scientific">Mycoplasma haemocanis (strain Illinois)</name>
    <dbReference type="NCBI Taxonomy" id="1111676"/>
    <lineage>
        <taxon>Bacteria</taxon>
        <taxon>Bacillati</taxon>
        <taxon>Mycoplasmatota</taxon>
        <taxon>Mollicutes</taxon>
        <taxon>Mycoplasmataceae</taxon>
        <taxon>Mycoplasma</taxon>
    </lineage>
</organism>
<evidence type="ECO:0000256" key="1">
    <source>
        <dbReference type="SAM" id="Phobius"/>
    </source>
</evidence>
<keyword evidence="3" id="KW-1185">Reference proteome</keyword>
<evidence type="ECO:0000313" key="3">
    <source>
        <dbReference type="Proteomes" id="UP000009135"/>
    </source>
</evidence>
<accession>H6N7T2</accession>